<dbReference type="OrthoDB" id="6612025at2759"/>
<comment type="subcellular location">
    <subcellularLocation>
        <location evidence="1">Cytoplasm</location>
    </subcellularLocation>
</comment>
<evidence type="ECO:0000256" key="1">
    <source>
        <dbReference type="ARBA" id="ARBA00004496"/>
    </source>
</evidence>
<protein>
    <submittedName>
        <fullName evidence="5">(salmon louse) hypothetical protein</fullName>
    </submittedName>
</protein>
<reference evidence="5" key="1">
    <citation type="submission" date="2021-02" db="EMBL/GenBank/DDBJ databases">
        <authorList>
            <person name="Bekaert M."/>
        </authorList>
    </citation>
    <scope>NUCLEOTIDE SEQUENCE</scope>
    <source>
        <strain evidence="5">IoA-00</strain>
    </source>
</reference>
<name>A0A7R8D165_LEPSM</name>
<evidence type="ECO:0000256" key="3">
    <source>
        <dbReference type="ARBA" id="ARBA00023319"/>
    </source>
</evidence>
<dbReference type="Pfam" id="PF07679">
    <property type="entry name" value="I-set"/>
    <property type="match status" value="1"/>
</dbReference>
<evidence type="ECO:0000256" key="2">
    <source>
        <dbReference type="ARBA" id="ARBA00022490"/>
    </source>
</evidence>
<gene>
    <name evidence="5" type="ORF">LSAA_13206</name>
</gene>
<organism evidence="5 6">
    <name type="scientific">Lepeophtheirus salmonis</name>
    <name type="common">Salmon louse</name>
    <name type="synonym">Caligus salmonis</name>
    <dbReference type="NCBI Taxonomy" id="72036"/>
    <lineage>
        <taxon>Eukaryota</taxon>
        <taxon>Metazoa</taxon>
        <taxon>Ecdysozoa</taxon>
        <taxon>Arthropoda</taxon>
        <taxon>Crustacea</taxon>
        <taxon>Multicrustacea</taxon>
        <taxon>Hexanauplia</taxon>
        <taxon>Copepoda</taxon>
        <taxon>Siphonostomatoida</taxon>
        <taxon>Caligidae</taxon>
        <taxon>Lepeophtheirus</taxon>
    </lineage>
</organism>
<dbReference type="InterPro" id="IPR003598">
    <property type="entry name" value="Ig_sub2"/>
</dbReference>
<sequence length="479" mass="54197">MEEIQKRLSEQQQSAKFTQEIKEVRIKEGMKAKFEATFAGNPKPEITWYFNNEPLKNSKNIQIKVKEIRTILTLIECNNEMAGYYTCKARNPLGGDSTRASLTVNKGVGGTEGEPSPIKRVESTASTAEAEEKLALKQKKKEEKKQKLEEVKAKAQKELKAEKTSAVSLKKTATTASSTKSLIKKEEDNSKINFSRVQLKKSAPIDKPAQPPRPEPEIPNSSLNKIALPQLKSTAKLVSQSQQSKSLQQKSLEQGVEPLDALRGFDIKKDTISPKDVKKTIEKKSVVRRKNSEVKTEIKSKNKPVSDIEITQDVSQHNEIVDTEKDQKEVNIGRTDDIRSDPTGKTEKRILETVKKTELMEVSITEKEAEPKKTQIKESVKSQKEPEPKKIELKEPSKPQKDSEPKKSGMKEPSKPQKDSEPKKTEMKELSKPQKEAEPKQTELKELSQPKKKRGRIQDNPIKRAIKNLKKRLNPRKLN</sequence>
<accession>A0A7R8D165</accession>
<feature type="compositionally biased region" description="Low complexity" evidence="4">
    <location>
        <begin position="164"/>
        <end position="181"/>
    </location>
</feature>
<dbReference type="InterPro" id="IPR013098">
    <property type="entry name" value="Ig_I-set"/>
</dbReference>
<dbReference type="PANTHER" id="PTHR47633:SF4">
    <property type="entry name" value="MYOPALLADIN ISOFORM X1"/>
    <property type="match status" value="1"/>
</dbReference>
<proteinExistence type="predicted"/>
<dbReference type="InterPro" id="IPR036179">
    <property type="entry name" value="Ig-like_dom_sf"/>
</dbReference>
<dbReference type="PROSITE" id="PS50835">
    <property type="entry name" value="IG_LIKE"/>
    <property type="match status" value="1"/>
</dbReference>
<dbReference type="EMBL" id="HG994586">
    <property type="protein sequence ID" value="CAF2991841.1"/>
    <property type="molecule type" value="Genomic_DNA"/>
</dbReference>
<dbReference type="InterPro" id="IPR007110">
    <property type="entry name" value="Ig-like_dom"/>
</dbReference>
<dbReference type="Proteomes" id="UP000675881">
    <property type="component" value="Chromosome 7"/>
</dbReference>
<dbReference type="Gene3D" id="2.60.40.10">
    <property type="entry name" value="Immunoglobulins"/>
    <property type="match status" value="1"/>
</dbReference>
<dbReference type="SMART" id="SM00408">
    <property type="entry name" value="IGc2"/>
    <property type="match status" value="1"/>
</dbReference>
<feature type="compositionally biased region" description="Basic residues" evidence="4">
    <location>
        <begin position="464"/>
        <end position="479"/>
    </location>
</feature>
<feature type="region of interest" description="Disordered" evidence="4">
    <location>
        <begin position="156"/>
        <end position="227"/>
    </location>
</feature>
<evidence type="ECO:0000256" key="4">
    <source>
        <dbReference type="SAM" id="MobiDB-lite"/>
    </source>
</evidence>
<evidence type="ECO:0000313" key="5">
    <source>
        <dbReference type="EMBL" id="CAF2991841.1"/>
    </source>
</evidence>
<keyword evidence="2" id="KW-0963">Cytoplasm</keyword>
<feature type="region of interest" description="Disordered" evidence="4">
    <location>
        <begin position="289"/>
        <end position="479"/>
    </location>
</feature>
<feature type="region of interest" description="Disordered" evidence="4">
    <location>
        <begin position="95"/>
        <end position="129"/>
    </location>
</feature>
<dbReference type="AlphaFoldDB" id="A0A7R8D165"/>
<keyword evidence="3" id="KW-0393">Immunoglobulin domain</keyword>
<dbReference type="SUPFAM" id="SSF48726">
    <property type="entry name" value="Immunoglobulin"/>
    <property type="match status" value="1"/>
</dbReference>
<feature type="compositionally biased region" description="Basic and acidic residues" evidence="4">
    <location>
        <begin position="289"/>
        <end position="306"/>
    </location>
</feature>
<dbReference type="PANTHER" id="PTHR47633">
    <property type="entry name" value="IMMUNOGLOBULIN"/>
    <property type="match status" value="1"/>
</dbReference>
<dbReference type="InterPro" id="IPR003599">
    <property type="entry name" value="Ig_sub"/>
</dbReference>
<dbReference type="GO" id="GO:0005737">
    <property type="term" value="C:cytoplasm"/>
    <property type="evidence" value="ECO:0007669"/>
    <property type="project" value="UniProtKB-SubCell"/>
</dbReference>
<feature type="compositionally biased region" description="Basic and acidic residues" evidence="4">
    <location>
        <begin position="319"/>
        <end position="449"/>
    </location>
</feature>
<evidence type="ECO:0000313" key="6">
    <source>
        <dbReference type="Proteomes" id="UP000675881"/>
    </source>
</evidence>
<dbReference type="InterPro" id="IPR013783">
    <property type="entry name" value="Ig-like_fold"/>
</dbReference>
<dbReference type="SMART" id="SM00409">
    <property type="entry name" value="IG"/>
    <property type="match status" value="1"/>
</dbReference>
<dbReference type="FunFam" id="2.60.40.10:FF:000425">
    <property type="entry name" value="Myosin light chain kinase"/>
    <property type="match status" value="1"/>
</dbReference>
<keyword evidence="6" id="KW-1185">Reference proteome</keyword>